<dbReference type="EMBL" id="AMOV01000005">
    <property type="protein sequence ID" value="EKE90243.1"/>
    <property type="molecule type" value="Genomic_DNA"/>
</dbReference>
<evidence type="ECO:0000313" key="1">
    <source>
        <dbReference type="EMBL" id="EKE90243.1"/>
    </source>
</evidence>
<name>K2KQN1_HELPX</name>
<gene>
    <name evidence="1" type="ORF">OUM_1028</name>
</gene>
<accession>K2KQN1</accession>
<organism evidence="1 2">
    <name type="scientific">Helicobacter pylori R038b</name>
    <dbReference type="NCBI Taxonomy" id="1145115"/>
    <lineage>
        <taxon>Bacteria</taxon>
        <taxon>Pseudomonadati</taxon>
        <taxon>Campylobacterota</taxon>
        <taxon>Epsilonproteobacteria</taxon>
        <taxon>Campylobacterales</taxon>
        <taxon>Helicobacteraceae</taxon>
        <taxon>Helicobacter</taxon>
    </lineage>
</organism>
<sequence length="38" mass="4132">MVADFKVLLIKKIGQIHKGIGGFATPPPQRFLKVIAQA</sequence>
<protein>
    <submittedName>
        <fullName evidence="1">Uncharacterized protein</fullName>
    </submittedName>
</protein>
<proteinExistence type="predicted"/>
<dbReference type="AlphaFoldDB" id="K2KQN1"/>
<comment type="caution">
    <text evidence="1">The sequence shown here is derived from an EMBL/GenBank/DDBJ whole genome shotgun (WGS) entry which is preliminary data.</text>
</comment>
<dbReference type="Proteomes" id="UP000006766">
    <property type="component" value="Unassembled WGS sequence"/>
</dbReference>
<dbReference type="PATRIC" id="fig|1145115.3.peg.1004"/>
<evidence type="ECO:0000313" key="2">
    <source>
        <dbReference type="Proteomes" id="UP000006766"/>
    </source>
</evidence>
<reference evidence="1 2" key="1">
    <citation type="journal article" date="2013" name="Pathog. Dis.">
        <title>Genome sequences of 65 Helicobacter pylori strains isolated from asymptomatic individuals and patients with gastric cancer, peptic ulcer disease, or gastritis.</title>
        <authorList>
            <person name="Blanchard T.G."/>
            <person name="Czinn S.J."/>
            <person name="Correa P."/>
            <person name="Nakazawa T."/>
            <person name="Keelan M."/>
            <person name="Morningstar L."/>
            <person name="Santana-Cruz I."/>
            <person name="Maroo A."/>
            <person name="McCracken C."/>
            <person name="Shefchek K."/>
            <person name="Daugherty S."/>
            <person name="Song Y."/>
            <person name="Fraser C.M."/>
            <person name="Fricke W.F."/>
        </authorList>
    </citation>
    <scope>NUCLEOTIDE SEQUENCE [LARGE SCALE GENOMIC DNA]</scope>
    <source>
        <strain evidence="1 2">R038b</strain>
    </source>
</reference>